<feature type="compositionally biased region" description="Polar residues" evidence="1">
    <location>
        <begin position="1"/>
        <end position="12"/>
    </location>
</feature>
<sequence length="108" mass="11849">MSDASSPANNQLPTPPNSPPAAAPAVRPAHTQGSDNDGGFKIQFHGFPPFKPKTTIMGELRDYIVPKFSPIAACFQTKPPSRDEHNRLDLWHSGLFCVADWKSFLQGF</sequence>
<dbReference type="HOGENOM" id="CLU_2196108_0_0_1"/>
<protein>
    <submittedName>
        <fullName evidence="2">Uncharacterized protein</fullName>
    </submittedName>
</protein>
<evidence type="ECO:0000256" key="1">
    <source>
        <dbReference type="SAM" id="MobiDB-lite"/>
    </source>
</evidence>
<evidence type="ECO:0000313" key="2">
    <source>
        <dbReference type="EMBL" id="KFH42780.1"/>
    </source>
</evidence>
<dbReference type="AlphaFoldDB" id="A0A086T098"/>
<name>A0A086T098_HAPC1</name>
<dbReference type="EMBL" id="JPKY01000085">
    <property type="protein sequence ID" value="KFH42780.1"/>
    <property type="molecule type" value="Genomic_DNA"/>
</dbReference>
<gene>
    <name evidence="2" type="ORF">ACRE_064910</name>
</gene>
<organism evidence="2 3">
    <name type="scientific">Hapsidospora chrysogenum (strain ATCC 11550 / CBS 779.69 / DSM 880 / IAM 14645 / JCM 23072 / IMI 49137)</name>
    <name type="common">Acremonium chrysogenum</name>
    <dbReference type="NCBI Taxonomy" id="857340"/>
    <lineage>
        <taxon>Eukaryota</taxon>
        <taxon>Fungi</taxon>
        <taxon>Dikarya</taxon>
        <taxon>Ascomycota</taxon>
        <taxon>Pezizomycotina</taxon>
        <taxon>Sordariomycetes</taxon>
        <taxon>Hypocreomycetidae</taxon>
        <taxon>Hypocreales</taxon>
        <taxon>Bionectriaceae</taxon>
        <taxon>Hapsidospora</taxon>
    </lineage>
</organism>
<feature type="compositionally biased region" description="Pro residues" evidence="1">
    <location>
        <begin position="13"/>
        <end position="22"/>
    </location>
</feature>
<proteinExistence type="predicted"/>
<comment type="caution">
    <text evidence="2">The sequence shown here is derived from an EMBL/GenBank/DDBJ whole genome shotgun (WGS) entry which is preliminary data.</text>
</comment>
<evidence type="ECO:0000313" key="3">
    <source>
        <dbReference type="Proteomes" id="UP000029964"/>
    </source>
</evidence>
<feature type="region of interest" description="Disordered" evidence="1">
    <location>
        <begin position="1"/>
        <end position="40"/>
    </location>
</feature>
<dbReference type="Proteomes" id="UP000029964">
    <property type="component" value="Unassembled WGS sequence"/>
</dbReference>
<reference evidence="3" key="1">
    <citation type="journal article" date="2014" name="Genome Announc.">
        <title>Genome sequence and annotation of Acremonium chrysogenum, producer of the beta-lactam antibiotic cephalosporin C.</title>
        <authorList>
            <person name="Terfehr D."/>
            <person name="Dahlmann T.A."/>
            <person name="Specht T."/>
            <person name="Zadra I."/>
            <person name="Kuernsteiner H."/>
            <person name="Kueck U."/>
        </authorList>
    </citation>
    <scope>NUCLEOTIDE SEQUENCE [LARGE SCALE GENOMIC DNA]</scope>
    <source>
        <strain evidence="3">ATCC 11550 / CBS 779.69 / DSM 880 / IAM 14645 / JCM 23072 / IMI 49137</strain>
    </source>
</reference>
<accession>A0A086T098</accession>
<keyword evidence="3" id="KW-1185">Reference proteome</keyword>